<evidence type="ECO:0000313" key="2">
    <source>
        <dbReference type="Proteomes" id="UP001500954"/>
    </source>
</evidence>
<evidence type="ECO:0000313" key="1">
    <source>
        <dbReference type="EMBL" id="GAA3577086.1"/>
    </source>
</evidence>
<sequence length="112" mass="12990">MKELRTHIVFKSFTFLLAVTLLLPATIKFAHIFSHHKHEVCLGESTTHLHKVDVDCAFYKFKLSNSYTFSLYSIELFSVEEPTLKIESHYTFLSEYQSRHTALRGPPTTLIL</sequence>
<organism evidence="1 2">
    <name type="scientific">Snuella lapsa</name>
    <dbReference type="NCBI Taxonomy" id="870481"/>
    <lineage>
        <taxon>Bacteria</taxon>
        <taxon>Pseudomonadati</taxon>
        <taxon>Bacteroidota</taxon>
        <taxon>Flavobacteriia</taxon>
        <taxon>Flavobacteriales</taxon>
        <taxon>Flavobacteriaceae</taxon>
        <taxon>Snuella</taxon>
    </lineage>
</organism>
<keyword evidence="2" id="KW-1185">Reference proteome</keyword>
<name>A0ABP6Y547_9FLAO</name>
<protein>
    <submittedName>
        <fullName evidence="1">Uncharacterized protein</fullName>
    </submittedName>
</protein>
<gene>
    <name evidence="1" type="ORF">GCM10022395_27390</name>
</gene>
<dbReference type="EMBL" id="BAABCY010000076">
    <property type="protein sequence ID" value="GAA3577086.1"/>
    <property type="molecule type" value="Genomic_DNA"/>
</dbReference>
<proteinExistence type="predicted"/>
<comment type="caution">
    <text evidence="1">The sequence shown here is derived from an EMBL/GenBank/DDBJ whole genome shotgun (WGS) entry which is preliminary data.</text>
</comment>
<accession>A0ABP6Y547</accession>
<dbReference type="RefSeq" id="WP_345006872.1">
    <property type="nucleotide sequence ID" value="NZ_BAABCY010000076.1"/>
</dbReference>
<dbReference type="Proteomes" id="UP001500954">
    <property type="component" value="Unassembled WGS sequence"/>
</dbReference>
<reference evidence="2" key="1">
    <citation type="journal article" date="2019" name="Int. J. Syst. Evol. Microbiol.">
        <title>The Global Catalogue of Microorganisms (GCM) 10K type strain sequencing project: providing services to taxonomists for standard genome sequencing and annotation.</title>
        <authorList>
            <consortium name="The Broad Institute Genomics Platform"/>
            <consortium name="The Broad Institute Genome Sequencing Center for Infectious Disease"/>
            <person name="Wu L."/>
            <person name="Ma J."/>
        </authorList>
    </citation>
    <scope>NUCLEOTIDE SEQUENCE [LARGE SCALE GENOMIC DNA]</scope>
    <source>
        <strain evidence="2">JCM 17111</strain>
    </source>
</reference>